<evidence type="ECO:0000256" key="3">
    <source>
        <dbReference type="ARBA" id="ARBA00022801"/>
    </source>
</evidence>
<dbReference type="PANTHER" id="PTHR12383:SF16">
    <property type="entry name" value="MITOCHONDRIAL INNER MEMBRANE PROTEASE SUBUNIT 1"/>
    <property type="match status" value="1"/>
</dbReference>
<dbReference type="GO" id="GO:0006627">
    <property type="term" value="P:protein processing involved in protein targeting to mitochondrion"/>
    <property type="evidence" value="ECO:0007669"/>
    <property type="project" value="TreeGrafter"/>
</dbReference>
<dbReference type="EMBL" id="CAJHUC010001939">
    <property type="protein sequence ID" value="CAD7702766.1"/>
    <property type="molecule type" value="Genomic_DNA"/>
</dbReference>
<evidence type="ECO:0000259" key="8">
    <source>
        <dbReference type="Pfam" id="PF10502"/>
    </source>
</evidence>
<dbReference type="Proteomes" id="UP000708148">
    <property type="component" value="Unassembled WGS sequence"/>
</dbReference>
<sequence length="200" mass="22127">MASGIFNGLRTSLKPLLGGAVGGLQAAGFVIWFHDYVGVESMVISGPSMLPTFNQPRLAGDIVLIERFSFWLPLWLSSTPWLPESLRDGALGSGMIRGLKRGDVVLAYSPVELNKLVCKRLVAMEGDFVEVPRDHSALAGKKVLVPKGHVWLEGDCPHVSRDSREYGPVPLSLMHGRAWFQVWPPWSMGWVNNKEPPQRQ</sequence>
<feature type="active site" evidence="7">
    <location>
        <position position="48"/>
    </location>
</feature>
<dbReference type="Gene3D" id="2.10.109.10">
    <property type="entry name" value="Umud Fragment, subunit A"/>
    <property type="match status" value="1"/>
</dbReference>
<feature type="active site" evidence="7">
    <location>
        <position position="119"/>
    </location>
</feature>
<evidence type="ECO:0000256" key="7">
    <source>
        <dbReference type="PIRSR" id="PIRSR600223-1"/>
    </source>
</evidence>
<dbReference type="Pfam" id="PF10502">
    <property type="entry name" value="Peptidase_S26"/>
    <property type="match status" value="1"/>
</dbReference>
<dbReference type="InterPro" id="IPR019533">
    <property type="entry name" value="Peptidase_S26"/>
</dbReference>
<keyword evidence="2" id="KW-0999">Mitochondrion inner membrane</keyword>
<dbReference type="CDD" id="cd06530">
    <property type="entry name" value="S26_SPase_I"/>
    <property type="match status" value="1"/>
</dbReference>
<dbReference type="GO" id="GO:0006465">
    <property type="term" value="P:signal peptide processing"/>
    <property type="evidence" value="ECO:0007669"/>
    <property type="project" value="InterPro"/>
</dbReference>
<evidence type="ECO:0000313" key="9">
    <source>
        <dbReference type="EMBL" id="CAD7702766.1"/>
    </source>
</evidence>
<evidence type="ECO:0000256" key="1">
    <source>
        <dbReference type="ARBA" id="ARBA00004273"/>
    </source>
</evidence>
<evidence type="ECO:0000313" key="10">
    <source>
        <dbReference type="Proteomes" id="UP000708148"/>
    </source>
</evidence>
<name>A0A8S1J6B8_9CHLO</name>
<keyword evidence="5" id="KW-0472">Membrane</keyword>
<comment type="similarity">
    <text evidence="6">Belongs to the peptidase S26 family. IMP1 subfamily.</text>
</comment>
<protein>
    <recommendedName>
        <fullName evidence="8">Peptidase S26 domain-containing protein</fullName>
    </recommendedName>
</protein>
<dbReference type="SUPFAM" id="SSF51306">
    <property type="entry name" value="LexA/Signal peptidase"/>
    <property type="match status" value="1"/>
</dbReference>
<accession>A0A8S1J6B8</accession>
<keyword evidence="3" id="KW-0378">Hydrolase</keyword>
<dbReference type="InterPro" id="IPR036286">
    <property type="entry name" value="LexA/Signal_pep-like_sf"/>
</dbReference>
<comment type="caution">
    <text evidence="9">The sequence shown here is derived from an EMBL/GenBank/DDBJ whole genome shotgun (WGS) entry which is preliminary data.</text>
</comment>
<dbReference type="AlphaFoldDB" id="A0A8S1J6B8"/>
<dbReference type="GO" id="GO:0042720">
    <property type="term" value="C:mitochondrial inner membrane peptidase complex"/>
    <property type="evidence" value="ECO:0007669"/>
    <property type="project" value="TreeGrafter"/>
</dbReference>
<dbReference type="InterPro" id="IPR052064">
    <property type="entry name" value="Mito_IMP1_subunit"/>
</dbReference>
<evidence type="ECO:0000256" key="6">
    <source>
        <dbReference type="ARBA" id="ARBA00038445"/>
    </source>
</evidence>
<evidence type="ECO:0000256" key="5">
    <source>
        <dbReference type="ARBA" id="ARBA00023136"/>
    </source>
</evidence>
<dbReference type="GO" id="GO:0004252">
    <property type="term" value="F:serine-type endopeptidase activity"/>
    <property type="evidence" value="ECO:0007669"/>
    <property type="project" value="InterPro"/>
</dbReference>
<reference evidence="9" key="1">
    <citation type="submission" date="2020-12" db="EMBL/GenBank/DDBJ databases">
        <authorList>
            <person name="Iha C."/>
        </authorList>
    </citation>
    <scope>NUCLEOTIDE SEQUENCE</scope>
</reference>
<comment type="subcellular location">
    <subcellularLocation>
        <location evidence="1">Mitochondrion inner membrane</location>
    </subcellularLocation>
</comment>
<keyword evidence="10" id="KW-1185">Reference proteome</keyword>
<organism evidence="9 10">
    <name type="scientific">Ostreobium quekettii</name>
    <dbReference type="NCBI Taxonomy" id="121088"/>
    <lineage>
        <taxon>Eukaryota</taxon>
        <taxon>Viridiplantae</taxon>
        <taxon>Chlorophyta</taxon>
        <taxon>core chlorophytes</taxon>
        <taxon>Ulvophyceae</taxon>
        <taxon>TCBD clade</taxon>
        <taxon>Bryopsidales</taxon>
        <taxon>Ostreobineae</taxon>
        <taxon>Ostreobiaceae</taxon>
        <taxon>Ostreobium</taxon>
    </lineage>
</organism>
<dbReference type="OrthoDB" id="308440at2759"/>
<evidence type="ECO:0000256" key="4">
    <source>
        <dbReference type="ARBA" id="ARBA00023128"/>
    </source>
</evidence>
<dbReference type="InterPro" id="IPR000223">
    <property type="entry name" value="Pept_S26A_signal_pept_1"/>
</dbReference>
<feature type="domain" description="Peptidase S26" evidence="8">
    <location>
        <begin position="32"/>
        <end position="142"/>
    </location>
</feature>
<evidence type="ECO:0000256" key="2">
    <source>
        <dbReference type="ARBA" id="ARBA00022792"/>
    </source>
</evidence>
<proteinExistence type="inferred from homology"/>
<dbReference type="PRINTS" id="PR00727">
    <property type="entry name" value="LEADERPTASE"/>
</dbReference>
<dbReference type="PANTHER" id="PTHR12383">
    <property type="entry name" value="PROTEASE FAMILY S26 MITOCHONDRIAL INNER MEMBRANE PROTEASE-RELATED"/>
    <property type="match status" value="1"/>
</dbReference>
<gene>
    <name evidence="9" type="ORF">OSTQU699_LOCUS8123</name>
</gene>
<keyword evidence="4" id="KW-0496">Mitochondrion</keyword>